<feature type="transmembrane region" description="Helical" evidence="7">
    <location>
        <begin position="213"/>
        <end position="242"/>
    </location>
</feature>
<evidence type="ECO:0000313" key="10">
    <source>
        <dbReference type="Proteomes" id="UP001165962"/>
    </source>
</evidence>
<feature type="transmembrane region" description="Helical" evidence="7">
    <location>
        <begin position="262"/>
        <end position="285"/>
    </location>
</feature>
<gene>
    <name evidence="9" type="ORF">G9U52_14705</name>
</gene>
<evidence type="ECO:0000256" key="6">
    <source>
        <dbReference type="ARBA" id="ARBA00023136"/>
    </source>
</evidence>
<proteinExistence type="inferred from homology"/>
<comment type="caution">
    <text evidence="9">The sequence shown here is derived from an EMBL/GenBank/DDBJ whole genome shotgun (WGS) entry which is preliminary data.</text>
</comment>
<keyword evidence="2 7" id="KW-0813">Transport</keyword>
<dbReference type="InterPro" id="IPR050366">
    <property type="entry name" value="BP-dependent_transpt_permease"/>
</dbReference>
<keyword evidence="4 7" id="KW-0812">Transmembrane</keyword>
<feature type="domain" description="ABC transmembrane type-1" evidence="8">
    <location>
        <begin position="96"/>
        <end position="285"/>
    </location>
</feature>
<comment type="subcellular location">
    <subcellularLocation>
        <location evidence="1 7">Cell membrane</location>
        <topology evidence="1 7">Multi-pass membrane protein</topology>
    </subcellularLocation>
</comment>
<evidence type="ECO:0000259" key="8">
    <source>
        <dbReference type="PROSITE" id="PS50928"/>
    </source>
</evidence>
<evidence type="ECO:0000256" key="2">
    <source>
        <dbReference type="ARBA" id="ARBA00022448"/>
    </source>
</evidence>
<dbReference type="EMBL" id="JAAOIW010000004">
    <property type="protein sequence ID" value="NHN31087.1"/>
    <property type="molecule type" value="Genomic_DNA"/>
</dbReference>
<evidence type="ECO:0000256" key="5">
    <source>
        <dbReference type="ARBA" id="ARBA00022989"/>
    </source>
</evidence>
<dbReference type="CDD" id="cd06261">
    <property type="entry name" value="TM_PBP2"/>
    <property type="match status" value="1"/>
</dbReference>
<sequence>MTTKSEAIQMLPISTEVKKIPVWKKSWIQLLPFSIMLVLFVCVALFPGMFANHPPNLTDLSIRLKPSGFIGANGSIYLLGTDGLGRDVFSRLLYGARVSLSVSVTAVLISGIIGGLLGVISGFYRNIVGTIIMRVADIILSIPFLLLAIITVAVLGPSLLNLIIVLSISRWPRYARVAQGKTLATVNQDSVKASVALGARSGRLILRHIIPEVLPSLVVIATIEVGLMIVYEASLSFIGLGVQPPNASWGSMLQEGQQFLTQAWGLATFPGICIFLVVISINMLGDYARDALDPKSKLR</sequence>
<dbReference type="Gene3D" id="1.10.3720.10">
    <property type="entry name" value="MetI-like"/>
    <property type="match status" value="1"/>
</dbReference>
<keyword evidence="5 7" id="KW-1133">Transmembrane helix</keyword>
<dbReference type="Proteomes" id="UP001165962">
    <property type="component" value="Unassembled WGS sequence"/>
</dbReference>
<evidence type="ECO:0000256" key="7">
    <source>
        <dbReference type="RuleBase" id="RU363032"/>
    </source>
</evidence>
<keyword evidence="3" id="KW-1003">Cell membrane</keyword>
<evidence type="ECO:0000313" key="9">
    <source>
        <dbReference type="EMBL" id="NHN31087.1"/>
    </source>
</evidence>
<dbReference type="PANTHER" id="PTHR43386:SF1">
    <property type="entry name" value="D,D-DIPEPTIDE TRANSPORT SYSTEM PERMEASE PROTEIN DDPC-RELATED"/>
    <property type="match status" value="1"/>
</dbReference>
<comment type="similarity">
    <text evidence="7">Belongs to the binding-protein-dependent transport system permease family.</text>
</comment>
<name>A0ABX0J3Y3_9BACL</name>
<dbReference type="PANTHER" id="PTHR43386">
    <property type="entry name" value="OLIGOPEPTIDE TRANSPORT SYSTEM PERMEASE PROTEIN APPC"/>
    <property type="match status" value="1"/>
</dbReference>
<dbReference type="SUPFAM" id="SSF161098">
    <property type="entry name" value="MetI-like"/>
    <property type="match status" value="1"/>
</dbReference>
<evidence type="ECO:0000256" key="1">
    <source>
        <dbReference type="ARBA" id="ARBA00004651"/>
    </source>
</evidence>
<feature type="transmembrane region" description="Helical" evidence="7">
    <location>
        <begin position="100"/>
        <end position="124"/>
    </location>
</feature>
<dbReference type="RefSeq" id="WP_166150664.1">
    <property type="nucleotide sequence ID" value="NZ_JAAOIW010000004.1"/>
</dbReference>
<protein>
    <submittedName>
        <fullName evidence="9">ABC transporter permease</fullName>
    </submittedName>
</protein>
<accession>A0ABX0J3Y3</accession>
<organism evidence="9 10">
    <name type="scientific">Paenibacillus agricola</name>
    <dbReference type="NCBI Taxonomy" id="2716264"/>
    <lineage>
        <taxon>Bacteria</taxon>
        <taxon>Bacillati</taxon>
        <taxon>Bacillota</taxon>
        <taxon>Bacilli</taxon>
        <taxon>Bacillales</taxon>
        <taxon>Paenibacillaceae</taxon>
        <taxon>Paenibacillus</taxon>
    </lineage>
</organism>
<reference evidence="9" key="1">
    <citation type="submission" date="2020-03" db="EMBL/GenBank/DDBJ databases">
        <title>Draft sequencing of Paenibacilllus sp. S3N08.</title>
        <authorList>
            <person name="Kim D.-U."/>
        </authorList>
    </citation>
    <scope>NUCLEOTIDE SEQUENCE</scope>
    <source>
        <strain evidence="9">S3N08</strain>
    </source>
</reference>
<dbReference type="InterPro" id="IPR000515">
    <property type="entry name" value="MetI-like"/>
</dbReference>
<keyword evidence="10" id="KW-1185">Reference proteome</keyword>
<keyword evidence="6 7" id="KW-0472">Membrane</keyword>
<dbReference type="Pfam" id="PF00528">
    <property type="entry name" value="BPD_transp_1"/>
    <property type="match status" value="1"/>
</dbReference>
<evidence type="ECO:0000256" key="4">
    <source>
        <dbReference type="ARBA" id="ARBA00022692"/>
    </source>
</evidence>
<feature type="transmembrane region" description="Helical" evidence="7">
    <location>
        <begin position="144"/>
        <end position="166"/>
    </location>
</feature>
<evidence type="ECO:0000256" key="3">
    <source>
        <dbReference type="ARBA" id="ARBA00022475"/>
    </source>
</evidence>
<dbReference type="InterPro" id="IPR035906">
    <property type="entry name" value="MetI-like_sf"/>
</dbReference>
<dbReference type="PROSITE" id="PS50928">
    <property type="entry name" value="ABC_TM1"/>
    <property type="match status" value="1"/>
</dbReference>
<feature type="transmembrane region" description="Helical" evidence="7">
    <location>
        <begin position="27"/>
        <end position="50"/>
    </location>
</feature>